<reference evidence="1 2" key="1">
    <citation type="submission" date="2019-03" db="EMBL/GenBank/DDBJ databases">
        <title>Genomic Encyclopedia of Type Strains, Phase IV (KMG-IV): sequencing the most valuable type-strain genomes for metagenomic binning, comparative biology and taxonomic classification.</title>
        <authorList>
            <person name="Goeker M."/>
        </authorList>
    </citation>
    <scope>NUCLEOTIDE SEQUENCE [LARGE SCALE GENOMIC DNA]</scope>
    <source>
        <strain evidence="1 2">DSM 18063</strain>
    </source>
</reference>
<evidence type="ECO:0000313" key="2">
    <source>
        <dbReference type="Proteomes" id="UP000294835"/>
    </source>
</evidence>
<sequence>MNHSLQTVSYATFSQTYESHIQGRTFVENLAYYRRCKQRFWKSFQYIEALGLPPGSRVLDIGGGILAVLVSRLLKFDAIVGDVNERARKDVEDLGLKFVIVDLFSDETPEIEGLDLVILTEVIEHIPQPPYVVLGRIKKLLAPGGRLFLTTPNGHRFRNLVYMALGKEVLDIYRYPEPGMVLGHQHEYTLKQMLWQAGHAGFETEQAEYYEDGFKGASLPARIGRILAKPVGVIPYMRNGIAMTLRHPGGGERFSGNR</sequence>
<protein>
    <submittedName>
        <fullName evidence="1">Methyltransferase family protein</fullName>
    </submittedName>
</protein>
<keyword evidence="1" id="KW-0489">Methyltransferase</keyword>
<gene>
    <name evidence="1" type="ORF">EV662_11153</name>
</gene>
<dbReference type="GO" id="GO:0032259">
    <property type="term" value="P:methylation"/>
    <property type="evidence" value="ECO:0007669"/>
    <property type="project" value="UniProtKB-KW"/>
</dbReference>
<evidence type="ECO:0000313" key="1">
    <source>
        <dbReference type="EMBL" id="TCP39573.1"/>
    </source>
</evidence>
<dbReference type="CDD" id="cd02440">
    <property type="entry name" value="AdoMet_MTases"/>
    <property type="match status" value="1"/>
</dbReference>
<dbReference type="AlphaFoldDB" id="A0A4R2PU59"/>
<name>A0A4R2PU59_9RHOB</name>
<accession>A0A4R2PU59</accession>
<proteinExistence type="predicted"/>
<dbReference type="EMBL" id="SLXP01000011">
    <property type="protein sequence ID" value="TCP39573.1"/>
    <property type="molecule type" value="Genomic_DNA"/>
</dbReference>
<dbReference type="Proteomes" id="UP000294835">
    <property type="component" value="Unassembled WGS sequence"/>
</dbReference>
<organism evidence="1 2">
    <name type="scientific">Rhodovulum marinum</name>
    <dbReference type="NCBI Taxonomy" id="320662"/>
    <lineage>
        <taxon>Bacteria</taxon>
        <taxon>Pseudomonadati</taxon>
        <taxon>Pseudomonadota</taxon>
        <taxon>Alphaproteobacteria</taxon>
        <taxon>Rhodobacterales</taxon>
        <taxon>Paracoccaceae</taxon>
        <taxon>Rhodovulum</taxon>
    </lineage>
</organism>
<keyword evidence="1" id="KW-0808">Transferase</keyword>
<comment type="caution">
    <text evidence="1">The sequence shown here is derived from an EMBL/GenBank/DDBJ whole genome shotgun (WGS) entry which is preliminary data.</text>
</comment>
<dbReference type="Gene3D" id="3.40.50.150">
    <property type="entry name" value="Vaccinia Virus protein VP39"/>
    <property type="match status" value="1"/>
</dbReference>
<dbReference type="InterPro" id="IPR029063">
    <property type="entry name" value="SAM-dependent_MTases_sf"/>
</dbReference>
<dbReference type="GO" id="GO:0008168">
    <property type="term" value="F:methyltransferase activity"/>
    <property type="evidence" value="ECO:0007669"/>
    <property type="project" value="UniProtKB-KW"/>
</dbReference>
<keyword evidence="2" id="KW-1185">Reference proteome</keyword>
<dbReference type="SUPFAM" id="SSF53335">
    <property type="entry name" value="S-adenosyl-L-methionine-dependent methyltransferases"/>
    <property type="match status" value="1"/>
</dbReference>
<dbReference type="Pfam" id="PF13489">
    <property type="entry name" value="Methyltransf_23"/>
    <property type="match status" value="1"/>
</dbReference>
<dbReference type="PANTHER" id="PTHR43861">
    <property type="entry name" value="TRANS-ACONITATE 2-METHYLTRANSFERASE-RELATED"/>
    <property type="match status" value="1"/>
</dbReference>